<evidence type="ECO:0000256" key="10">
    <source>
        <dbReference type="ARBA" id="ARBA00055929"/>
    </source>
</evidence>
<protein>
    <submittedName>
        <fullName evidence="13">Heparanase-like protein 1</fullName>
    </submittedName>
</protein>
<keyword evidence="6" id="KW-0472">Membrane</keyword>
<gene>
    <name evidence="13" type="primary">LOC111446673</name>
</gene>
<feature type="signal peptide" evidence="11">
    <location>
        <begin position="1"/>
        <end position="19"/>
    </location>
</feature>
<comment type="similarity">
    <text evidence="2">Belongs to the glycosyl hydrolase 79 family.</text>
</comment>
<dbReference type="Gene3D" id="3.20.20.80">
    <property type="entry name" value="Glycosidases"/>
    <property type="match status" value="1"/>
</dbReference>
<dbReference type="Proteomes" id="UP000504609">
    <property type="component" value="Unplaced"/>
</dbReference>
<evidence type="ECO:0000256" key="2">
    <source>
        <dbReference type="ARBA" id="ARBA00009800"/>
    </source>
</evidence>
<accession>A0A6J1FRW3</accession>
<dbReference type="SUPFAM" id="SSF51445">
    <property type="entry name" value="(Trans)glycosidases"/>
    <property type="match status" value="1"/>
</dbReference>
<evidence type="ECO:0000313" key="13">
    <source>
        <dbReference type="RefSeq" id="XP_022941358.1"/>
    </source>
</evidence>
<organism evidence="12 13">
    <name type="scientific">Cucurbita moschata</name>
    <name type="common">Winter crookneck squash</name>
    <name type="synonym">Cucurbita pepo var. moschata</name>
    <dbReference type="NCBI Taxonomy" id="3662"/>
    <lineage>
        <taxon>Eukaryota</taxon>
        <taxon>Viridiplantae</taxon>
        <taxon>Streptophyta</taxon>
        <taxon>Embryophyta</taxon>
        <taxon>Tracheophyta</taxon>
        <taxon>Spermatophyta</taxon>
        <taxon>Magnoliopsida</taxon>
        <taxon>eudicotyledons</taxon>
        <taxon>Gunneridae</taxon>
        <taxon>Pentapetalae</taxon>
        <taxon>rosids</taxon>
        <taxon>fabids</taxon>
        <taxon>Cucurbitales</taxon>
        <taxon>Cucurbitaceae</taxon>
        <taxon>Cucurbiteae</taxon>
        <taxon>Cucurbita</taxon>
    </lineage>
</organism>
<comment type="function">
    <text evidence="10">Endoglycosidase which is a cell surface and extracellular matrix-degrading enzyme. Cleaves heparan sulfate proteoglycans (HSPGs) into heparan sulfate side chains and core proteoglycans.</text>
</comment>
<dbReference type="KEGG" id="cmos:111446673"/>
<dbReference type="PANTHER" id="PTHR14363">
    <property type="entry name" value="HEPARANASE-RELATED"/>
    <property type="match status" value="1"/>
</dbReference>
<evidence type="ECO:0000256" key="6">
    <source>
        <dbReference type="ARBA" id="ARBA00023136"/>
    </source>
</evidence>
<dbReference type="GO" id="GO:0005576">
    <property type="term" value="C:extracellular region"/>
    <property type="evidence" value="ECO:0007669"/>
    <property type="project" value="UniProtKB-SubCell"/>
</dbReference>
<feature type="chain" id="PRO_5026945701" evidence="11">
    <location>
        <begin position="20"/>
        <end position="538"/>
    </location>
</feature>
<keyword evidence="8" id="KW-0458">Lysosome</keyword>
<evidence type="ECO:0000256" key="11">
    <source>
        <dbReference type="SAM" id="SignalP"/>
    </source>
</evidence>
<dbReference type="InterPro" id="IPR005199">
    <property type="entry name" value="Glyco_hydro_79"/>
</dbReference>
<keyword evidence="4 11" id="KW-0732">Signal</keyword>
<proteinExistence type="inferred from homology"/>
<dbReference type="GeneID" id="111446673"/>
<evidence type="ECO:0000256" key="9">
    <source>
        <dbReference type="ARBA" id="ARBA00023765"/>
    </source>
</evidence>
<dbReference type="Pfam" id="PF03662">
    <property type="entry name" value="Glyco_hydro_79n"/>
    <property type="match status" value="1"/>
</dbReference>
<reference evidence="13" key="1">
    <citation type="submission" date="2025-08" db="UniProtKB">
        <authorList>
            <consortium name="RefSeq"/>
        </authorList>
    </citation>
    <scope>IDENTIFICATION</scope>
    <source>
        <tissue evidence="13">Young leaves</tissue>
    </source>
</reference>
<dbReference type="RefSeq" id="XP_022941358.1">
    <property type="nucleotide sequence ID" value="XM_023085590.1"/>
</dbReference>
<evidence type="ECO:0000256" key="8">
    <source>
        <dbReference type="ARBA" id="ARBA00023228"/>
    </source>
</evidence>
<evidence type="ECO:0000256" key="7">
    <source>
        <dbReference type="ARBA" id="ARBA00023180"/>
    </source>
</evidence>
<evidence type="ECO:0000313" key="12">
    <source>
        <dbReference type="Proteomes" id="UP000504609"/>
    </source>
</evidence>
<name>A0A6J1FRW3_CUCMO</name>
<dbReference type="PANTHER" id="PTHR14363:SF21">
    <property type="entry name" value="HEPARANASE-LIKE PROTEIN 1"/>
    <property type="match status" value="1"/>
</dbReference>
<dbReference type="GO" id="GO:0005765">
    <property type="term" value="C:lysosomal membrane"/>
    <property type="evidence" value="ECO:0007669"/>
    <property type="project" value="UniProtKB-SubCell"/>
</dbReference>
<evidence type="ECO:0000256" key="3">
    <source>
        <dbReference type="ARBA" id="ARBA00022525"/>
    </source>
</evidence>
<keyword evidence="3" id="KW-0964">Secreted</keyword>
<keyword evidence="5" id="KW-0378">Hydrolase</keyword>
<evidence type="ECO:0000256" key="5">
    <source>
        <dbReference type="ARBA" id="ARBA00022801"/>
    </source>
</evidence>
<dbReference type="InterPro" id="IPR017853">
    <property type="entry name" value="GH"/>
</dbReference>
<comment type="subcellular location">
    <subcellularLocation>
        <location evidence="9">Lysosome membrane</location>
        <topology evidence="9">Peripheral membrane protein</topology>
    </subcellularLocation>
    <subcellularLocation>
        <location evidence="1">Secreted</location>
    </subcellularLocation>
</comment>
<evidence type="ECO:0000256" key="1">
    <source>
        <dbReference type="ARBA" id="ARBA00004613"/>
    </source>
</evidence>
<dbReference type="FunFam" id="3.20.20.80:FF:000023">
    <property type="entry name" value="heparanase-like protein 3"/>
    <property type="match status" value="1"/>
</dbReference>
<evidence type="ECO:0000256" key="4">
    <source>
        <dbReference type="ARBA" id="ARBA00022729"/>
    </source>
</evidence>
<dbReference type="AlphaFoldDB" id="A0A6J1FRW3"/>
<keyword evidence="7" id="KW-0325">Glycoprotein</keyword>
<sequence>MGYQILLICVLAFIPTILGRGTITLGHDTTMGTIVIDGTKMIAETDENFVCLTLDIWPHDECRWSKLCVWDGHASMLNLDLTLPILNKAVQAFKSLRIRVGGTLQDKLIYNVGAGFKGTCHPFQAIEGSLFDFSVGCLYMERWDDLNNFFNNTGAIVTFGLNALLGKHNTKGIQWEGKWNYSNAEALIQYTKEKNYKINSWEFGNELAGRISIGASITAAQYAEDLLKLREIIDRLYNNSQQKPLIVAPGAFFDEAWYDEFVRKTGPKVVDVLTHHIYNMGAGHDPKLVYRFVNSTYLSQVSNTFEQLENVIQKNAPWAAAWVGEAGGAYQGGSPHLSDTFINSFWYLDQLGMASLYNTKVYCRQTLIGGFYGVLKSSTLLPTPDYYGALLFHRLMGPRVLKIYNHVSSDLRSYAHCSRGRSGVTLLLINLSNTTDFLITVESNMNMSLQKRNTRTNDSHLKHRRKRTASREEYHLTPKDGLLRSSTVLLNENPLETTKEGDIPNLMPVYRQSNSFIRVASWSIAFIVIPDFVAAGCK</sequence>
<dbReference type="GO" id="GO:0009505">
    <property type="term" value="C:plant-type cell wall"/>
    <property type="evidence" value="ECO:0007669"/>
    <property type="project" value="TreeGrafter"/>
</dbReference>
<keyword evidence="12" id="KW-1185">Reference proteome</keyword>
<dbReference type="GO" id="GO:0004566">
    <property type="term" value="F:beta-glucuronidase activity"/>
    <property type="evidence" value="ECO:0007669"/>
    <property type="project" value="TreeGrafter"/>
</dbReference>